<keyword evidence="2" id="KW-1185">Reference proteome</keyword>
<organism evidence="1 2">
    <name type="scientific">Asaia krungthepensis NRIC 0535</name>
    <dbReference type="NCBI Taxonomy" id="1307925"/>
    <lineage>
        <taxon>Bacteria</taxon>
        <taxon>Pseudomonadati</taxon>
        <taxon>Pseudomonadota</taxon>
        <taxon>Alphaproteobacteria</taxon>
        <taxon>Acetobacterales</taxon>
        <taxon>Acetobacteraceae</taxon>
        <taxon>Asaia</taxon>
    </lineage>
</organism>
<protein>
    <recommendedName>
        <fullName evidence="3">HIG1 domain-containing protein</fullName>
    </recommendedName>
</protein>
<accession>A0ABQ0PZZ4</accession>
<proteinExistence type="predicted"/>
<sequence>MPKICPRSWEWRAAVRRVVCAMEPPRSQNPVWLSISVGLMQGLAHMSLFMAQKRQSAKSTVVSIRHGLSVWQSPG</sequence>
<evidence type="ECO:0000313" key="1">
    <source>
        <dbReference type="EMBL" id="GBQ85720.1"/>
    </source>
</evidence>
<comment type="caution">
    <text evidence="1">The sequence shown here is derived from an EMBL/GenBank/DDBJ whole genome shotgun (WGS) entry which is preliminary data.</text>
</comment>
<dbReference type="Proteomes" id="UP001062776">
    <property type="component" value="Unassembled WGS sequence"/>
</dbReference>
<reference evidence="1" key="1">
    <citation type="submission" date="2013-04" db="EMBL/GenBank/DDBJ databases">
        <title>The genome sequencing project of 58 acetic acid bacteria.</title>
        <authorList>
            <person name="Okamoto-Kainuma A."/>
            <person name="Ishikawa M."/>
            <person name="Umino S."/>
            <person name="Koizumi Y."/>
            <person name="Shiwa Y."/>
            <person name="Yoshikawa H."/>
            <person name="Matsutani M."/>
            <person name="Matsushita K."/>
        </authorList>
    </citation>
    <scope>NUCLEOTIDE SEQUENCE</scope>
    <source>
        <strain evidence="1">NRIC 0535</strain>
    </source>
</reference>
<evidence type="ECO:0000313" key="2">
    <source>
        <dbReference type="Proteomes" id="UP001062776"/>
    </source>
</evidence>
<gene>
    <name evidence="1" type="ORF">AA0535_0838</name>
</gene>
<dbReference type="EMBL" id="BAPV01000004">
    <property type="protein sequence ID" value="GBQ85720.1"/>
    <property type="molecule type" value="Genomic_DNA"/>
</dbReference>
<name>A0ABQ0PZZ4_9PROT</name>
<evidence type="ECO:0008006" key="3">
    <source>
        <dbReference type="Google" id="ProtNLM"/>
    </source>
</evidence>